<feature type="domain" description="Peptidase M48" evidence="12">
    <location>
        <begin position="156"/>
        <end position="316"/>
    </location>
</feature>
<keyword evidence="6" id="KW-0378">Hydrolase</keyword>
<keyword evidence="8 11" id="KW-1133">Transmembrane helix</keyword>
<evidence type="ECO:0000256" key="10">
    <source>
        <dbReference type="ARBA" id="ARBA00023136"/>
    </source>
</evidence>
<evidence type="ECO:0000256" key="4">
    <source>
        <dbReference type="ARBA" id="ARBA00022692"/>
    </source>
</evidence>
<dbReference type="PANTHER" id="PTHR43221:SF2">
    <property type="entry name" value="PROTEASE HTPX HOMOLOG"/>
    <property type="match status" value="1"/>
</dbReference>
<evidence type="ECO:0000256" key="5">
    <source>
        <dbReference type="ARBA" id="ARBA00022723"/>
    </source>
</evidence>
<comment type="cofactor">
    <cofactor evidence="1">
        <name>Zn(2+)</name>
        <dbReference type="ChEBI" id="CHEBI:29105"/>
    </cofactor>
</comment>
<feature type="transmembrane region" description="Helical" evidence="11">
    <location>
        <begin position="590"/>
        <end position="610"/>
    </location>
</feature>
<evidence type="ECO:0000313" key="13">
    <source>
        <dbReference type="EMBL" id="MBB4888096.1"/>
    </source>
</evidence>
<dbReference type="RefSeq" id="WP_189222353.1">
    <property type="nucleotide sequence ID" value="NZ_BMRW01000008.1"/>
</dbReference>
<dbReference type="GO" id="GO:0004222">
    <property type="term" value="F:metalloendopeptidase activity"/>
    <property type="evidence" value="ECO:0007669"/>
    <property type="project" value="InterPro"/>
</dbReference>
<evidence type="ECO:0000256" key="6">
    <source>
        <dbReference type="ARBA" id="ARBA00022801"/>
    </source>
</evidence>
<keyword evidence="3 13" id="KW-0645">Protease</keyword>
<reference evidence="13 14" key="1">
    <citation type="submission" date="2020-08" db="EMBL/GenBank/DDBJ databases">
        <title>Genomic Encyclopedia of Type Strains, Phase III (KMG-III): the genomes of soil and plant-associated and newly described type strains.</title>
        <authorList>
            <person name="Whitman W."/>
        </authorList>
    </citation>
    <scope>NUCLEOTIDE SEQUENCE [LARGE SCALE GENOMIC DNA]</scope>
    <source>
        <strain evidence="13 14">CECT 3265</strain>
    </source>
</reference>
<feature type="transmembrane region" description="Helical" evidence="11">
    <location>
        <begin position="803"/>
        <end position="824"/>
    </location>
</feature>
<keyword evidence="2" id="KW-1003">Cell membrane</keyword>
<name>A0A7W7PEQ5_STRNE</name>
<dbReference type="Gene3D" id="3.30.2010.10">
    <property type="entry name" value="Metalloproteases ('zincins'), catalytic domain"/>
    <property type="match status" value="1"/>
</dbReference>
<dbReference type="EMBL" id="JACHJG010000008">
    <property type="protein sequence ID" value="MBB4888096.1"/>
    <property type="molecule type" value="Genomic_DNA"/>
</dbReference>
<dbReference type="InterPro" id="IPR001915">
    <property type="entry name" value="Peptidase_M48"/>
</dbReference>
<keyword evidence="4 11" id="KW-0812">Transmembrane</keyword>
<feature type="transmembrane region" description="Helical" evidence="11">
    <location>
        <begin position="522"/>
        <end position="544"/>
    </location>
</feature>
<sequence length="837" mass="90308">MTVTRETFTGRRSGPWASRGLPGGTTSRLVLLIAAVGAGGLYVFLQAYFLVPRNADFFFGTFSRCFRDPRIGLPEQSGHAFEEARRLMATCQQPAFVDQAQWVGIGFVLLCGVSLAWYLSHPWWVTRNSCRRFPALPSLRSRPLSRFPSKEDPDGREIAEYLDQQCRAAGVQPSPVWMLDALARSSNGLAFGVPWRRRVIIDAPLVRCFHTDRDLFRVVIAHELAHLRNRDVDKTYLAFGIWWAFLTVAVMPFGVLTLHRAWSGEPPVIPPGVVQYLVDVPHALGLMAALTVLVHLIRNSVLRARELHADATAAAQSGYEGAAAIPRALLDPAAGQGSARAAFGRLTHRLGYWPTPEKRRRVLREPALLTRPTVWETLGAGVVVGVFTASADDLVDTLFRLLWGKLNTRMGDLTVGCVIGAGLAGVLAAAVWRTVAASDLEPRPPRAAWLALPAGLVGGYLAGASLPLITDGTELPATTLEDQGFAWLLRAGPVLLAGAVCATVWIVSAARGLLPRARGRTALYAVVATSVVSFAPWFAVWYSVRRIGQSNGFQPALGDAPDIGSTIGWYTVLSRWTGFTWQPLTVQGRLPSTLVGLMLLWLVPLTLLLVLDKARGTNMDIRPQIRTALLIGLAGGASVITAGIALPFLARTALPPAVLHYPGTQQDTGFPGVYWHTYIALACIAQGVVAVLISITVQRHRPALVLAGISLTALAADLGRALAFAAVGCTRLFGAPARRCSLPFAPEVLAEDLRTMALRGLLAAIPATLLGVGVRALARNRMTTQHGTDQAGGRRKPVRTRTWALATAFIVLIAADVAAVVIALPGDQYVWETWLRG</sequence>
<dbReference type="GO" id="GO:0046872">
    <property type="term" value="F:metal ion binding"/>
    <property type="evidence" value="ECO:0007669"/>
    <property type="project" value="UniProtKB-KW"/>
</dbReference>
<gene>
    <name evidence="13" type="ORF">FHS38_004164</name>
</gene>
<feature type="transmembrane region" description="Helical" evidence="11">
    <location>
        <begin position="756"/>
        <end position="778"/>
    </location>
</feature>
<dbReference type="PANTHER" id="PTHR43221">
    <property type="entry name" value="PROTEASE HTPX"/>
    <property type="match status" value="1"/>
</dbReference>
<keyword evidence="5" id="KW-0479">Metal-binding</keyword>
<keyword evidence="10 11" id="KW-0472">Membrane</keyword>
<feature type="transmembrane region" description="Helical" evidence="11">
    <location>
        <begin position="489"/>
        <end position="510"/>
    </location>
</feature>
<dbReference type="AlphaFoldDB" id="A0A7W7PEQ5"/>
<feature type="transmembrane region" description="Helical" evidence="11">
    <location>
        <begin position="236"/>
        <end position="256"/>
    </location>
</feature>
<organism evidence="13 14">
    <name type="scientific">Streptomyces netropsis</name>
    <name type="common">Streptoverticillium netropsis</name>
    <dbReference type="NCBI Taxonomy" id="55404"/>
    <lineage>
        <taxon>Bacteria</taxon>
        <taxon>Bacillati</taxon>
        <taxon>Actinomycetota</taxon>
        <taxon>Actinomycetes</taxon>
        <taxon>Kitasatosporales</taxon>
        <taxon>Streptomycetaceae</taxon>
        <taxon>Streptomyces</taxon>
    </lineage>
</organism>
<feature type="transmembrane region" description="Helical" evidence="11">
    <location>
        <begin position="630"/>
        <end position="654"/>
    </location>
</feature>
<feature type="transmembrane region" description="Helical" evidence="11">
    <location>
        <begin position="674"/>
        <end position="697"/>
    </location>
</feature>
<feature type="transmembrane region" description="Helical" evidence="11">
    <location>
        <begin position="704"/>
        <end position="727"/>
    </location>
</feature>
<proteinExistence type="predicted"/>
<evidence type="ECO:0000256" key="1">
    <source>
        <dbReference type="ARBA" id="ARBA00001947"/>
    </source>
</evidence>
<accession>A0A7W7PEQ5</accession>
<feature type="transmembrane region" description="Helical" evidence="11">
    <location>
        <begin position="276"/>
        <end position="297"/>
    </location>
</feature>
<feature type="transmembrane region" description="Helical" evidence="11">
    <location>
        <begin position="410"/>
        <end position="435"/>
    </location>
</feature>
<evidence type="ECO:0000256" key="2">
    <source>
        <dbReference type="ARBA" id="ARBA00022475"/>
    </source>
</evidence>
<feature type="transmembrane region" description="Helical" evidence="11">
    <location>
        <begin position="447"/>
        <end position="469"/>
    </location>
</feature>
<evidence type="ECO:0000256" key="11">
    <source>
        <dbReference type="SAM" id="Phobius"/>
    </source>
</evidence>
<keyword evidence="9" id="KW-0482">Metalloprotease</keyword>
<keyword evidence="7" id="KW-0862">Zinc</keyword>
<feature type="transmembrane region" description="Helical" evidence="11">
    <location>
        <begin position="29"/>
        <end position="51"/>
    </location>
</feature>
<feature type="transmembrane region" description="Helical" evidence="11">
    <location>
        <begin position="102"/>
        <end position="119"/>
    </location>
</feature>
<keyword evidence="14" id="KW-1185">Reference proteome</keyword>
<dbReference type="InterPro" id="IPR050083">
    <property type="entry name" value="HtpX_protease"/>
</dbReference>
<dbReference type="GO" id="GO:0006508">
    <property type="term" value="P:proteolysis"/>
    <property type="evidence" value="ECO:0007669"/>
    <property type="project" value="UniProtKB-KW"/>
</dbReference>
<comment type="caution">
    <text evidence="13">The sequence shown here is derived from an EMBL/GenBank/DDBJ whole genome shotgun (WGS) entry which is preliminary data.</text>
</comment>
<evidence type="ECO:0000256" key="3">
    <source>
        <dbReference type="ARBA" id="ARBA00022670"/>
    </source>
</evidence>
<dbReference type="Proteomes" id="UP000556436">
    <property type="component" value="Unassembled WGS sequence"/>
</dbReference>
<evidence type="ECO:0000313" key="14">
    <source>
        <dbReference type="Proteomes" id="UP000556436"/>
    </source>
</evidence>
<protein>
    <submittedName>
        <fullName evidence="13">Zn-dependent protease with chaperone function</fullName>
    </submittedName>
</protein>
<evidence type="ECO:0000256" key="7">
    <source>
        <dbReference type="ARBA" id="ARBA00022833"/>
    </source>
</evidence>
<feature type="transmembrane region" description="Helical" evidence="11">
    <location>
        <begin position="368"/>
        <end position="390"/>
    </location>
</feature>
<evidence type="ECO:0000256" key="9">
    <source>
        <dbReference type="ARBA" id="ARBA00023049"/>
    </source>
</evidence>
<evidence type="ECO:0000259" key="12">
    <source>
        <dbReference type="Pfam" id="PF01435"/>
    </source>
</evidence>
<evidence type="ECO:0000256" key="8">
    <source>
        <dbReference type="ARBA" id="ARBA00022989"/>
    </source>
</evidence>
<dbReference type="Pfam" id="PF01435">
    <property type="entry name" value="Peptidase_M48"/>
    <property type="match status" value="1"/>
</dbReference>